<dbReference type="STRING" id="1619048.UU49_C0035G0004"/>
<proteinExistence type="predicted"/>
<evidence type="ECO:0000313" key="2">
    <source>
        <dbReference type="Proteomes" id="UP000034108"/>
    </source>
</evidence>
<sequence>MSNCCYNDAPGMQGCRSRNEHGPLRAKRGDTLIRTIENIYQIDLGVRNDMRWDTYKEKTGVRSINDLITGK</sequence>
<dbReference type="Proteomes" id="UP000034108">
    <property type="component" value="Unassembled WGS sequence"/>
</dbReference>
<reference evidence="1 2" key="1">
    <citation type="journal article" date="2015" name="Nature">
        <title>rRNA introns, odd ribosomes, and small enigmatic genomes across a large radiation of phyla.</title>
        <authorList>
            <person name="Brown C.T."/>
            <person name="Hug L.A."/>
            <person name="Thomas B.C."/>
            <person name="Sharon I."/>
            <person name="Castelle C.J."/>
            <person name="Singh A."/>
            <person name="Wilkins M.J."/>
            <person name="Williams K.H."/>
            <person name="Banfield J.F."/>
        </authorList>
    </citation>
    <scope>NUCLEOTIDE SEQUENCE [LARGE SCALE GENOMIC DNA]</scope>
</reference>
<gene>
    <name evidence="1" type="ORF">UU49_C0035G0004</name>
</gene>
<dbReference type="AlphaFoldDB" id="A0A0G0XK03"/>
<dbReference type="EMBL" id="LCAV01000035">
    <property type="protein sequence ID" value="KKR97090.1"/>
    <property type="molecule type" value="Genomic_DNA"/>
</dbReference>
<name>A0A0G0XK03_9BACT</name>
<protein>
    <submittedName>
        <fullName evidence="1">Uncharacterized protein</fullName>
    </submittedName>
</protein>
<evidence type="ECO:0000313" key="1">
    <source>
        <dbReference type="EMBL" id="KKR97090.1"/>
    </source>
</evidence>
<organism evidence="1 2">
    <name type="scientific">Candidatus Magasanikbacteria bacterium GW2011_GWC2_41_17</name>
    <dbReference type="NCBI Taxonomy" id="1619048"/>
    <lineage>
        <taxon>Bacteria</taxon>
        <taxon>Candidatus Magasanikiibacteriota</taxon>
    </lineage>
</organism>
<comment type="caution">
    <text evidence="1">The sequence shown here is derived from an EMBL/GenBank/DDBJ whole genome shotgun (WGS) entry which is preliminary data.</text>
</comment>
<accession>A0A0G0XK03</accession>